<keyword evidence="4" id="KW-1185">Reference proteome</keyword>
<organism evidence="2">
    <name type="scientific">Cladocopium goreaui</name>
    <dbReference type="NCBI Taxonomy" id="2562237"/>
    <lineage>
        <taxon>Eukaryota</taxon>
        <taxon>Sar</taxon>
        <taxon>Alveolata</taxon>
        <taxon>Dinophyceae</taxon>
        <taxon>Suessiales</taxon>
        <taxon>Symbiodiniaceae</taxon>
        <taxon>Cladocopium</taxon>
    </lineage>
</organism>
<proteinExistence type="predicted"/>
<dbReference type="PANTHER" id="PTHR23146">
    <property type="entry name" value="LEO1 PROTEIN"/>
    <property type="match status" value="1"/>
</dbReference>
<dbReference type="GO" id="GO:0006368">
    <property type="term" value="P:transcription elongation by RNA polymerase II"/>
    <property type="evidence" value="ECO:0007669"/>
    <property type="project" value="InterPro"/>
</dbReference>
<accession>A0A9P1FJA3</accession>
<dbReference type="EMBL" id="CAMXCT010000398">
    <property type="protein sequence ID" value="CAI3978243.1"/>
    <property type="molecule type" value="Genomic_DNA"/>
</dbReference>
<protein>
    <submittedName>
        <fullName evidence="3">Leo1-like protein</fullName>
    </submittedName>
</protein>
<gene>
    <name evidence="2" type="ORF">C1SCF055_LOCUS6311</name>
</gene>
<feature type="compositionally biased region" description="Acidic residues" evidence="1">
    <location>
        <begin position="1"/>
        <end position="18"/>
    </location>
</feature>
<dbReference type="PANTHER" id="PTHR23146:SF0">
    <property type="entry name" value="RNA POLYMERASE-ASSOCIATED PROTEIN LEO1"/>
    <property type="match status" value="1"/>
</dbReference>
<sequence>MTDEAPDGADDVEDEPDVEGLFGSSDEEGEEPMPDEAELFGGSDEEDEDGAADAVPDSRSEISDMDERDIFGDVSDDDPEKELTIELESRQRPPADQELVTMRLPNIISFEEAEYSGFDSITDEMMEGYKEYKNTRGNSALKLMNPENCVRWRYEEDDVGNRTLDDGGKEVCESNTRLVEWEEGSWSLFVGGEAFQIQQMSDRTPIFEENSKDVFVCHGSITQKFQAMPKSMDSASHEMLKKSQYRKYEPVRRSLLMTEADTMDAKQALEIQANERKARAKKRPAVEGGPMTAGFLEDDASVHGPSVADIKKQYRSRPAKRPKPESPSQ</sequence>
<dbReference type="OrthoDB" id="20844at2759"/>
<dbReference type="GO" id="GO:1990269">
    <property type="term" value="F:RNA polymerase II C-terminal domain phosphoserine binding"/>
    <property type="evidence" value="ECO:0007669"/>
    <property type="project" value="TreeGrafter"/>
</dbReference>
<dbReference type="EMBL" id="CAMXCT030000398">
    <property type="protein sequence ID" value="CAL4765555.1"/>
    <property type="molecule type" value="Genomic_DNA"/>
</dbReference>
<feature type="compositionally biased region" description="Acidic residues" evidence="1">
    <location>
        <begin position="25"/>
        <end position="51"/>
    </location>
</feature>
<dbReference type="GO" id="GO:0016593">
    <property type="term" value="C:Cdc73/Paf1 complex"/>
    <property type="evidence" value="ECO:0007669"/>
    <property type="project" value="InterPro"/>
</dbReference>
<dbReference type="InterPro" id="IPR007149">
    <property type="entry name" value="Leo1"/>
</dbReference>
<reference evidence="2" key="1">
    <citation type="submission" date="2022-10" db="EMBL/GenBank/DDBJ databases">
        <authorList>
            <person name="Chen Y."/>
            <person name="Dougan E. K."/>
            <person name="Chan C."/>
            <person name="Rhodes N."/>
            <person name="Thang M."/>
        </authorList>
    </citation>
    <scope>NUCLEOTIDE SEQUENCE</scope>
</reference>
<evidence type="ECO:0000256" key="1">
    <source>
        <dbReference type="SAM" id="MobiDB-lite"/>
    </source>
</evidence>
<dbReference type="EMBL" id="CAMXCT020000398">
    <property type="protein sequence ID" value="CAL1131618.1"/>
    <property type="molecule type" value="Genomic_DNA"/>
</dbReference>
<comment type="caution">
    <text evidence="2">The sequence shown here is derived from an EMBL/GenBank/DDBJ whole genome shotgun (WGS) entry which is preliminary data.</text>
</comment>
<evidence type="ECO:0000313" key="2">
    <source>
        <dbReference type="EMBL" id="CAI3978243.1"/>
    </source>
</evidence>
<dbReference type="GO" id="GO:0032968">
    <property type="term" value="P:positive regulation of transcription elongation by RNA polymerase II"/>
    <property type="evidence" value="ECO:0007669"/>
    <property type="project" value="TreeGrafter"/>
</dbReference>
<evidence type="ECO:0000313" key="3">
    <source>
        <dbReference type="EMBL" id="CAL4765555.1"/>
    </source>
</evidence>
<dbReference type="AlphaFoldDB" id="A0A9P1FJA3"/>
<dbReference type="Pfam" id="PF04004">
    <property type="entry name" value="Leo1"/>
    <property type="match status" value="1"/>
</dbReference>
<feature type="region of interest" description="Disordered" evidence="1">
    <location>
        <begin position="1"/>
        <end position="80"/>
    </location>
</feature>
<dbReference type="Proteomes" id="UP001152797">
    <property type="component" value="Unassembled WGS sequence"/>
</dbReference>
<evidence type="ECO:0000313" key="4">
    <source>
        <dbReference type="Proteomes" id="UP001152797"/>
    </source>
</evidence>
<reference evidence="3 4" key="2">
    <citation type="submission" date="2024-05" db="EMBL/GenBank/DDBJ databases">
        <authorList>
            <person name="Chen Y."/>
            <person name="Shah S."/>
            <person name="Dougan E. K."/>
            <person name="Thang M."/>
            <person name="Chan C."/>
        </authorList>
    </citation>
    <scope>NUCLEOTIDE SEQUENCE [LARGE SCALE GENOMIC DNA]</scope>
</reference>
<feature type="region of interest" description="Disordered" evidence="1">
    <location>
        <begin position="275"/>
        <end position="329"/>
    </location>
</feature>
<name>A0A9P1FJA3_9DINO</name>